<keyword evidence="2 4" id="KW-0479">Metal-binding</keyword>
<dbReference type="Pfam" id="PF02239">
    <property type="entry name" value="Cytochrom_D1"/>
    <property type="match status" value="2"/>
</dbReference>
<dbReference type="InterPro" id="IPR003143">
    <property type="entry name" value="Cyt_cd1_C_sf"/>
</dbReference>
<protein>
    <submittedName>
        <fullName evidence="6">C-type cytochrome</fullName>
    </submittedName>
</protein>
<dbReference type="SUPFAM" id="SSF51004">
    <property type="entry name" value="C-terminal (heme d1) domain of cytochrome cd1-nitrite reductase"/>
    <property type="match status" value="1"/>
</dbReference>
<name>A0A853IR00_9BURK</name>
<dbReference type="SUPFAM" id="SSF46626">
    <property type="entry name" value="Cytochrome c"/>
    <property type="match status" value="1"/>
</dbReference>
<feature type="domain" description="Cytochrome c" evidence="5">
    <location>
        <begin position="49"/>
        <end position="127"/>
    </location>
</feature>
<dbReference type="CDD" id="cd20777">
    <property type="entry name" value="8prop_heme-binding_NirN"/>
    <property type="match status" value="1"/>
</dbReference>
<accession>A0A853IR00</accession>
<evidence type="ECO:0000256" key="1">
    <source>
        <dbReference type="ARBA" id="ARBA00022617"/>
    </source>
</evidence>
<dbReference type="Pfam" id="PF13442">
    <property type="entry name" value="Cytochrome_CBB3"/>
    <property type="match status" value="1"/>
</dbReference>
<keyword evidence="1 4" id="KW-0349">Heme</keyword>
<dbReference type="PANTHER" id="PTHR47197:SF3">
    <property type="entry name" value="DIHYDRO-HEME D1 DEHYDROGENASE"/>
    <property type="match status" value="1"/>
</dbReference>
<evidence type="ECO:0000256" key="2">
    <source>
        <dbReference type="ARBA" id="ARBA00022723"/>
    </source>
</evidence>
<dbReference type="PROSITE" id="PS51007">
    <property type="entry name" value="CYTC"/>
    <property type="match status" value="1"/>
</dbReference>
<keyword evidence="7" id="KW-1185">Reference proteome</keyword>
<dbReference type="PANTHER" id="PTHR47197">
    <property type="entry name" value="PROTEIN NIRF"/>
    <property type="match status" value="1"/>
</dbReference>
<dbReference type="InterPro" id="IPR011048">
    <property type="entry name" value="Haem_d1_sf"/>
</dbReference>
<dbReference type="EMBL" id="JACCKX010000001">
    <property type="protein sequence ID" value="NZA03013.1"/>
    <property type="molecule type" value="Genomic_DNA"/>
</dbReference>
<keyword evidence="3 4" id="KW-0408">Iron</keyword>
<dbReference type="InterPro" id="IPR009056">
    <property type="entry name" value="Cyt_c-like_dom"/>
</dbReference>
<proteinExistence type="predicted"/>
<comment type="caution">
    <text evidence="6">The sequence shown here is derived from an EMBL/GenBank/DDBJ whole genome shotgun (WGS) entry which is preliminary data.</text>
</comment>
<dbReference type="RefSeq" id="WP_180551279.1">
    <property type="nucleotide sequence ID" value="NZ_JACCKX010000001.1"/>
</dbReference>
<gene>
    <name evidence="6" type="ORF">H0I39_17080</name>
</gene>
<dbReference type="GO" id="GO:0046872">
    <property type="term" value="F:metal ion binding"/>
    <property type="evidence" value="ECO:0007669"/>
    <property type="project" value="UniProtKB-KW"/>
</dbReference>
<sequence>MIQSGFNAHPTSASSYVFEVIRRTGLAAFLLAASAATTAQTPAAAPAAPANAAVQALYQQHCASCHGEQRLGGMGPALLPESLSRLRKPQALQVIRDGRAATQMLPFKDALKPEEITALTDWIYTPVTPAPSWETADIAASRVETEGWKTWPAKPQWSADPMNLFVVVEGGDHHVTLLDGDRFEPIHRFASRFALHGGPKFTPDGRYVFFGSRDGWITKFDLWNLKTVAEVRAGINMRNIAVSGDGQWVMAANYLPHTVVLFDAELKHQRTYPAQLLDGSKSSRASAVYDAEPRKSFVVALKDIPELWEISYDPKAPPIYDGLVHDYKMGEAIAKPGFLGVRRTPLEEPLDDFFFSQDYAYALGASRPHADGTPSGQVVNLDVRRKIATLPIAGMPHLGSGITFDHGGTRVLASPNLQDGVISVIDMKTWKLVKDIATPGPGFFMRSHENTPYAWTDSMMAPKAKHIMTIIDKRTLQPVAEVKGEPGKTLAHIEFDKDGRHALASLWEDDGALIVYDAATFKEVKRLPMKKPVGKYNVFNKITRSEGTSH</sequence>
<dbReference type="Gene3D" id="1.10.760.10">
    <property type="entry name" value="Cytochrome c-like domain"/>
    <property type="match status" value="1"/>
</dbReference>
<evidence type="ECO:0000259" key="5">
    <source>
        <dbReference type="PROSITE" id="PS51007"/>
    </source>
</evidence>
<evidence type="ECO:0000256" key="3">
    <source>
        <dbReference type="ARBA" id="ARBA00023004"/>
    </source>
</evidence>
<dbReference type="GO" id="GO:0020037">
    <property type="term" value="F:heme binding"/>
    <property type="evidence" value="ECO:0007669"/>
    <property type="project" value="InterPro"/>
</dbReference>
<dbReference type="AlphaFoldDB" id="A0A853IR00"/>
<reference evidence="6 7" key="1">
    <citation type="submission" date="2020-07" db="EMBL/GenBank/DDBJ databases">
        <authorList>
            <person name="Maaloum M."/>
        </authorList>
    </citation>
    <scope>NUCLEOTIDE SEQUENCE [LARGE SCALE GENOMIC DNA]</scope>
    <source>
        <strain evidence="6 7">GCS-AN-3</strain>
    </source>
</reference>
<dbReference type="Proteomes" id="UP000589716">
    <property type="component" value="Unassembled WGS sequence"/>
</dbReference>
<dbReference type="InterPro" id="IPR051200">
    <property type="entry name" value="Host-pathogen_enzymatic-act"/>
</dbReference>
<dbReference type="GO" id="GO:0009055">
    <property type="term" value="F:electron transfer activity"/>
    <property type="evidence" value="ECO:0007669"/>
    <property type="project" value="InterPro"/>
</dbReference>
<evidence type="ECO:0000256" key="4">
    <source>
        <dbReference type="PROSITE-ProRule" id="PRU00433"/>
    </source>
</evidence>
<dbReference type="Gene3D" id="2.140.10.20">
    <property type="entry name" value="C-terminal (heme d1) domain of cytochrome cd1-nitrite reductase"/>
    <property type="match status" value="1"/>
</dbReference>
<evidence type="ECO:0000313" key="6">
    <source>
        <dbReference type="EMBL" id="NZA03013.1"/>
    </source>
</evidence>
<organism evidence="6 7">
    <name type="scientific">Ottowia beijingensis</name>
    <dbReference type="NCBI Taxonomy" id="1207057"/>
    <lineage>
        <taxon>Bacteria</taxon>
        <taxon>Pseudomonadati</taxon>
        <taxon>Pseudomonadota</taxon>
        <taxon>Betaproteobacteria</taxon>
        <taxon>Burkholderiales</taxon>
        <taxon>Comamonadaceae</taxon>
        <taxon>Ottowia</taxon>
    </lineage>
</organism>
<dbReference type="InterPro" id="IPR036909">
    <property type="entry name" value="Cyt_c-like_dom_sf"/>
</dbReference>
<evidence type="ECO:0000313" key="7">
    <source>
        <dbReference type="Proteomes" id="UP000589716"/>
    </source>
</evidence>